<dbReference type="EMBL" id="QFAY01000014">
    <property type="protein sequence ID" value="MBP2621189.1"/>
    <property type="molecule type" value="Genomic_DNA"/>
</dbReference>
<dbReference type="RefSeq" id="WP_209551429.1">
    <property type="nucleotide sequence ID" value="NZ_QFAY01000014.1"/>
</dbReference>
<accession>A0ABS5AX87</accession>
<dbReference type="CDD" id="cd09079">
    <property type="entry name" value="RgfB-like"/>
    <property type="match status" value="1"/>
</dbReference>
<comment type="caution">
    <text evidence="3">The sequence shown here is derived from an EMBL/GenBank/DDBJ whole genome shotgun (WGS) entry which is preliminary data.</text>
</comment>
<dbReference type="Pfam" id="PF03372">
    <property type="entry name" value="Exo_endo_phos"/>
    <property type="match status" value="1"/>
</dbReference>
<gene>
    <name evidence="3" type="ORF">DHL47_07650</name>
</gene>
<dbReference type="Proteomes" id="UP001519349">
    <property type="component" value="Unassembled WGS sequence"/>
</dbReference>
<evidence type="ECO:0000259" key="2">
    <source>
        <dbReference type="Pfam" id="PF03372"/>
    </source>
</evidence>
<dbReference type="PANTHER" id="PTHR15822">
    <property type="entry name" value="TRAF AND TNF RECEPTOR-ASSOCIATED PROTEIN"/>
    <property type="match status" value="1"/>
</dbReference>
<dbReference type="InterPro" id="IPR036691">
    <property type="entry name" value="Endo/exonu/phosph_ase_sf"/>
</dbReference>
<reference evidence="3 4" key="1">
    <citation type="submission" date="2018-05" db="EMBL/GenBank/DDBJ databases">
        <title>Draft genome sequence of Streptococcus panodentis CCUG 70867T.</title>
        <authorList>
            <person name="Salva-Serra F."/>
            <person name="Mendez V."/>
            <person name="Jaen-Luchoro D."/>
            <person name="Gonzales-Siles L."/>
            <person name="Karlsson R."/>
            <person name="Engstrom-Jakobsson H."/>
            <person name="Busquets A."/>
            <person name="Gomila M."/>
            <person name="Pineiro-Iglesias B."/>
            <person name="Bennasar-Figueras A."/>
            <person name="Seeger M."/>
            <person name="Moore E."/>
        </authorList>
    </citation>
    <scope>NUCLEOTIDE SEQUENCE [LARGE SCALE GENOMIC DNA]</scope>
    <source>
        <strain evidence="3 4">CCUG 70867</strain>
    </source>
</reference>
<evidence type="ECO:0000313" key="4">
    <source>
        <dbReference type="Proteomes" id="UP001519349"/>
    </source>
</evidence>
<protein>
    <submittedName>
        <fullName evidence="3">Hydrolase</fullName>
    </submittedName>
</protein>
<evidence type="ECO:0000256" key="1">
    <source>
        <dbReference type="ARBA" id="ARBA00022801"/>
    </source>
</evidence>
<proteinExistence type="predicted"/>
<dbReference type="SUPFAM" id="SSF56219">
    <property type="entry name" value="DNase I-like"/>
    <property type="match status" value="1"/>
</dbReference>
<keyword evidence="1 3" id="KW-0378">Hydrolase</keyword>
<dbReference type="GO" id="GO:0016787">
    <property type="term" value="F:hydrolase activity"/>
    <property type="evidence" value="ECO:0007669"/>
    <property type="project" value="UniProtKB-KW"/>
</dbReference>
<name>A0ABS5AX87_9STRE</name>
<organism evidence="3 4">
    <name type="scientific">Streptococcus panodentis</name>
    <dbReference type="NCBI Taxonomy" id="1581472"/>
    <lineage>
        <taxon>Bacteria</taxon>
        <taxon>Bacillati</taxon>
        <taxon>Bacillota</taxon>
        <taxon>Bacilli</taxon>
        <taxon>Lactobacillales</taxon>
        <taxon>Streptococcaceae</taxon>
        <taxon>Streptococcus</taxon>
    </lineage>
</organism>
<dbReference type="PANTHER" id="PTHR15822:SF23">
    <property type="entry name" value="ENDONUCLEASE_EXONUCLEASE_PHOSPHATASE FAMILY PROTEIN"/>
    <property type="match status" value="1"/>
</dbReference>
<evidence type="ECO:0000313" key="3">
    <source>
        <dbReference type="EMBL" id="MBP2621189.1"/>
    </source>
</evidence>
<dbReference type="Gene3D" id="3.60.10.10">
    <property type="entry name" value="Endonuclease/exonuclease/phosphatase"/>
    <property type="match status" value="1"/>
</dbReference>
<feature type="domain" description="Endonuclease/exonuclease/phosphatase" evidence="2">
    <location>
        <begin position="24"/>
        <end position="262"/>
    </location>
</feature>
<keyword evidence="4" id="KW-1185">Reference proteome</keyword>
<sequence length="271" mass="30394">MAKFLTLNTHSWMEEEQDKKLNWLAERILQEQYDVICLQEVNQLTESEQAVQAPLYQAVSGSIALHQDNYALCLTEKLSAQGLDYYWSWAYNHIGFDIYHEGVAILSRKPLAPREILVSEVNNPADYRTRKVLLAETEVEGQLLTAASCHLSWWDKGFQSEWSKLQAALLKAETPLLLMGDFNNPADQEGYQTMLASPLNLQDSHTAAAEAVGEATVEGGIAGWDQNQSALKIDYIFTSRRMKAERSAVVFDGQNGPVVSDHFGLEAEVKI</sequence>
<dbReference type="InterPro" id="IPR051547">
    <property type="entry name" value="TDP2-like"/>
</dbReference>
<dbReference type="InterPro" id="IPR005135">
    <property type="entry name" value="Endo/exonuclease/phosphatase"/>
</dbReference>